<keyword evidence="5" id="KW-1185">Reference proteome</keyword>
<dbReference type="EMBL" id="CP035631">
    <property type="protein sequence ID" value="WFF41050.1"/>
    <property type="molecule type" value="Genomic_DNA"/>
</dbReference>
<evidence type="ECO:0000313" key="3">
    <source>
        <dbReference type="EMBL" id="WFF41050.1"/>
    </source>
</evidence>
<evidence type="ECO:0000256" key="1">
    <source>
        <dbReference type="SAM" id="MobiDB-lite"/>
    </source>
</evidence>
<reference evidence="3 5" key="1">
    <citation type="submission" date="2019-01" db="EMBL/GenBank/DDBJ databases">
        <title>Genome sequence of Salinicola endophyticus REST5.</title>
        <authorList>
            <person name="Nascimento F.X."/>
        </authorList>
    </citation>
    <scope>NUCLEOTIDE SEQUENCE [LARGE SCALE GENOMIC DNA]</scope>
    <source>
        <strain evidence="3 5">REST5</strain>
    </source>
</reference>
<evidence type="ECO:0000313" key="5">
    <source>
        <dbReference type="Proteomes" id="UP001321526"/>
    </source>
</evidence>
<dbReference type="PROSITE" id="PS51257">
    <property type="entry name" value="PROKAR_LIPOPROTEIN"/>
    <property type="match status" value="1"/>
</dbReference>
<reference evidence="4" key="2">
    <citation type="submission" date="2024-06" db="EMBL/GenBank/DDBJ databases">
        <title>Complete genome of Salinicola endophyticus HNIBRBA4755.</title>
        <authorList>
            <person name="Shin S.Y."/>
            <person name="Kang H."/>
            <person name="Song J."/>
        </authorList>
    </citation>
    <scope>NUCLEOTIDE SEQUENCE</scope>
    <source>
        <strain evidence="4">HNIBRBA4755</strain>
    </source>
</reference>
<feature type="region of interest" description="Disordered" evidence="1">
    <location>
        <begin position="30"/>
        <end position="59"/>
    </location>
</feature>
<name>A0AB74UG47_9GAMM</name>
<dbReference type="AlphaFoldDB" id="A0AB74UG47"/>
<feature type="signal peptide" evidence="2">
    <location>
        <begin position="1"/>
        <end position="26"/>
    </location>
</feature>
<accession>A0AB74UG47</accession>
<evidence type="ECO:0000313" key="4">
    <source>
        <dbReference type="EMBL" id="XCJ79730.1"/>
    </source>
</evidence>
<sequence>MRHLLSFALAALLLSLLAGCTVNTYADGQREVQPGVPQDGPTANPADATRGQEGSGELP</sequence>
<proteinExistence type="predicted"/>
<protein>
    <submittedName>
        <fullName evidence="4">Uncharacterized protein</fullName>
    </submittedName>
</protein>
<organism evidence="4">
    <name type="scientific">Salinicola endophyticus</name>
    <dbReference type="NCBI Taxonomy" id="1949083"/>
    <lineage>
        <taxon>Bacteria</taxon>
        <taxon>Pseudomonadati</taxon>
        <taxon>Pseudomonadota</taxon>
        <taxon>Gammaproteobacteria</taxon>
        <taxon>Oceanospirillales</taxon>
        <taxon>Halomonadaceae</taxon>
        <taxon>Salinicola</taxon>
    </lineage>
</organism>
<evidence type="ECO:0000256" key="2">
    <source>
        <dbReference type="SAM" id="SignalP"/>
    </source>
</evidence>
<gene>
    <name evidence="4" type="ORF">ABV408_00710</name>
    <name evidence="3" type="ORF">EVC62_05790</name>
</gene>
<dbReference type="Proteomes" id="UP001321526">
    <property type="component" value="Chromosome"/>
</dbReference>
<feature type="chain" id="PRO_5044491307" evidence="2">
    <location>
        <begin position="27"/>
        <end position="59"/>
    </location>
</feature>
<keyword evidence="2" id="KW-0732">Signal</keyword>
<dbReference type="RefSeq" id="WP_106418905.1">
    <property type="nucleotide sequence ID" value="NZ_CP035631.1"/>
</dbReference>
<dbReference type="EMBL" id="CP159578">
    <property type="protein sequence ID" value="XCJ79730.1"/>
    <property type="molecule type" value="Genomic_DNA"/>
</dbReference>